<protein>
    <submittedName>
        <fullName evidence="1">Uncharacterized protein</fullName>
    </submittedName>
</protein>
<dbReference type="AlphaFoldDB" id="L8JQD7"/>
<evidence type="ECO:0000313" key="2">
    <source>
        <dbReference type="Proteomes" id="UP000011135"/>
    </source>
</evidence>
<dbReference type="EMBL" id="AMZN01000045">
    <property type="protein sequence ID" value="ELR71070.1"/>
    <property type="molecule type" value="Genomic_DNA"/>
</dbReference>
<gene>
    <name evidence="1" type="ORF">C900_03034</name>
</gene>
<comment type="caution">
    <text evidence="1">The sequence shown here is derived from an EMBL/GenBank/DDBJ whole genome shotgun (WGS) entry which is preliminary data.</text>
</comment>
<organism evidence="1 2">
    <name type="scientific">Fulvivirga imtechensis AK7</name>
    <dbReference type="NCBI Taxonomy" id="1237149"/>
    <lineage>
        <taxon>Bacteria</taxon>
        <taxon>Pseudomonadati</taxon>
        <taxon>Bacteroidota</taxon>
        <taxon>Cytophagia</taxon>
        <taxon>Cytophagales</taxon>
        <taxon>Fulvivirgaceae</taxon>
        <taxon>Fulvivirga</taxon>
    </lineage>
</organism>
<accession>L8JQD7</accession>
<dbReference type="STRING" id="1237149.C900_03034"/>
<evidence type="ECO:0000313" key="1">
    <source>
        <dbReference type="EMBL" id="ELR71070.1"/>
    </source>
</evidence>
<keyword evidence="2" id="KW-1185">Reference proteome</keyword>
<reference evidence="1 2" key="1">
    <citation type="submission" date="2012-12" db="EMBL/GenBank/DDBJ databases">
        <title>Genome assembly of Fulvivirga imtechensis AK7.</title>
        <authorList>
            <person name="Nupur N."/>
            <person name="Khatri I."/>
            <person name="Kumar R."/>
            <person name="Subramanian S."/>
            <person name="Pinnaka A."/>
        </authorList>
    </citation>
    <scope>NUCLEOTIDE SEQUENCE [LARGE SCALE GENOMIC DNA]</scope>
    <source>
        <strain evidence="1 2">AK7</strain>
    </source>
</reference>
<name>L8JQD7_9BACT</name>
<dbReference type="Proteomes" id="UP000011135">
    <property type="component" value="Unassembled WGS sequence"/>
</dbReference>
<proteinExistence type="predicted"/>
<sequence length="57" mass="6812">MKDLDSKQWIAYILGKQGSQKHLSEIENLKNQDSEVYFAVTVLWKIMTSWVYNLKEY</sequence>